<feature type="compositionally biased region" description="Basic residues" evidence="12">
    <location>
        <begin position="164"/>
        <end position="173"/>
    </location>
</feature>
<accession>A0AAN9YAR1</accession>
<keyword evidence="7" id="KW-0832">Ubl conjugation</keyword>
<dbReference type="PANTHER" id="PTHR45993">
    <property type="entry name" value="B-CELL LYMPHOMA/LEUKEMIA 11"/>
    <property type="match status" value="1"/>
</dbReference>
<evidence type="ECO:0000256" key="4">
    <source>
        <dbReference type="ARBA" id="ARBA00022737"/>
    </source>
</evidence>
<evidence type="ECO:0000313" key="15">
    <source>
        <dbReference type="Proteomes" id="UP001367676"/>
    </source>
</evidence>
<name>A0AAN9YAR1_9HEMI</name>
<keyword evidence="15" id="KW-1185">Reference proteome</keyword>
<evidence type="ECO:0000256" key="2">
    <source>
        <dbReference type="ARBA" id="ARBA00022499"/>
    </source>
</evidence>
<evidence type="ECO:0000259" key="13">
    <source>
        <dbReference type="Pfam" id="PF25491"/>
    </source>
</evidence>
<keyword evidence="8" id="KW-0805">Transcription regulation</keyword>
<dbReference type="AlphaFoldDB" id="A0AAN9YAR1"/>
<comment type="caution">
    <text evidence="14">The sequence shown here is derived from an EMBL/GenBank/DDBJ whole genome shotgun (WGS) entry which is preliminary data.</text>
</comment>
<dbReference type="GO" id="GO:0000978">
    <property type="term" value="F:RNA polymerase II cis-regulatory region sequence-specific DNA binding"/>
    <property type="evidence" value="ECO:0007669"/>
    <property type="project" value="TreeGrafter"/>
</dbReference>
<keyword evidence="10" id="KW-0804">Transcription</keyword>
<feature type="region of interest" description="Disordered" evidence="12">
    <location>
        <begin position="133"/>
        <end position="178"/>
    </location>
</feature>
<dbReference type="EMBL" id="JBBCAQ010000003">
    <property type="protein sequence ID" value="KAK7604519.1"/>
    <property type="molecule type" value="Genomic_DNA"/>
</dbReference>
<evidence type="ECO:0000256" key="1">
    <source>
        <dbReference type="ARBA" id="ARBA00004123"/>
    </source>
</evidence>
<evidence type="ECO:0000256" key="11">
    <source>
        <dbReference type="ARBA" id="ARBA00023242"/>
    </source>
</evidence>
<feature type="domain" description="BCL-11A-like CCHC zinc finger" evidence="13">
    <location>
        <begin position="41"/>
        <end position="68"/>
    </location>
</feature>
<evidence type="ECO:0000256" key="10">
    <source>
        <dbReference type="ARBA" id="ARBA00023163"/>
    </source>
</evidence>
<evidence type="ECO:0000256" key="3">
    <source>
        <dbReference type="ARBA" id="ARBA00022723"/>
    </source>
</evidence>
<dbReference type="PANTHER" id="PTHR45993:SF6">
    <property type="entry name" value="C2H2-TYPE DOMAIN-CONTAINING PROTEIN"/>
    <property type="match status" value="1"/>
</dbReference>
<keyword evidence="5" id="KW-0863">Zinc-finger</keyword>
<dbReference type="Pfam" id="PF25491">
    <property type="entry name" value="CCHC_BCL-11A"/>
    <property type="match status" value="1"/>
</dbReference>
<dbReference type="GO" id="GO:0003700">
    <property type="term" value="F:DNA-binding transcription factor activity"/>
    <property type="evidence" value="ECO:0007669"/>
    <property type="project" value="TreeGrafter"/>
</dbReference>
<keyword evidence="4" id="KW-0677">Repeat</keyword>
<organism evidence="14 15">
    <name type="scientific">Parthenolecanium corni</name>
    <dbReference type="NCBI Taxonomy" id="536013"/>
    <lineage>
        <taxon>Eukaryota</taxon>
        <taxon>Metazoa</taxon>
        <taxon>Ecdysozoa</taxon>
        <taxon>Arthropoda</taxon>
        <taxon>Hexapoda</taxon>
        <taxon>Insecta</taxon>
        <taxon>Pterygota</taxon>
        <taxon>Neoptera</taxon>
        <taxon>Paraneoptera</taxon>
        <taxon>Hemiptera</taxon>
        <taxon>Sternorrhyncha</taxon>
        <taxon>Coccoidea</taxon>
        <taxon>Coccidae</taxon>
        <taxon>Parthenolecanium</taxon>
    </lineage>
</organism>
<evidence type="ECO:0000256" key="8">
    <source>
        <dbReference type="ARBA" id="ARBA00023015"/>
    </source>
</evidence>
<keyword evidence="11" id="KW-0539">Nucleus</keyword>
<keyword evidence="9" id="KW-0238">DNA-binding</keyword>
<protein>
    <recommendedName>
        <fullName evidence="13">BCL-11A-like CCHC zinc finger domain-containing protein</fullName>
    </recommendedName>
</protein>
<proteinExistence type="predicted"/>
<gene>
    <name evidence="14" type="ORF">V9T40_005705</name>
</gene>
<evidence type="ECO:0000256" key="9">
    <source>
        <dbReference type="ARBA" id="ARBA00023125"/>
    </source>
</evidence>
<keyword evidence="2" id="KW-1017">Isopeptide bond</keyword>
<evidence type="ECO:0000313" key="14">
    <source>
        <dbReference type="EMBL" id="KAK7604519.1"/>
    </source>
</evidence>
<evidence type="ECO:0000256" key="12">
    <source>
        <dbReference type="SAM" id="MobiDB-lite"/>
    </source>
</evidence>
<comment type="subcellular location">
    <subcellularLocation>
        <location evidence="1">Nucleus</location>
    </subcellularLocation>
</comment>
<feature type="region of interest" description="Disordered" evidence="12">
    <location>
        <begin position="191"/>
        <end position="219"/>
    </location>
</feature>
<dbReference type="Proteomes" id="UP001367676">
    <property type="component" value="Unassembled WGS sequence"/>
</dbReference>
<keyword evidence="6" id="KW-0862">Zinc</keyword>
<keyword evidence="3" id="KW-0479">Metal-binding</keyword>
<dbReference type="InterPro" id="IPR057448">
    <property type="entry name" value="BCL-11A_Znf_CCHC"/>
</dbReference>
<evidence type="ECO:0000256" key="6">
    <source>
        <dbReference type="ARBA" id="ARBA00022833"/>
    </source>
</evidence>
<dbReference type="InterPro" id="IPR051497">
    <property type="entry name" value="Dev/Hematopoietic_TF"/>
</dbReference>
<dbReference type="GO" id="GO:0008270">
    <property type="term" value="F:zinc ion binding"/>
    <property type="evidence" value="ECO:0007669"/>
    <property type="project" value="UniProtKB-KW"/>
</dbReference>
<evidence type="ECO:0000256" key="7">
    <source>
        <dbReference type="ARBA" id="ARBA00022843"/>
    </source>
</evidence>
<dbReference type="GO" id="GO:0006357">
    <property type="term" value="P:regulation of transcription by RNA polymerase II"/>
    <property type="evidence" value="ECO:0007669"/>
    <property type="project" value="TreeGrafter"/>
</dbReference>
<dbReference type="GO" id="GO:0005634">
    <property type="term" value="C:nucleus"/>
    <property type="evidence" value="ECO:0007669"/>
    <property type="project" value="UniProtKB-SubCell"/>
</dbReference>
<reference evidence="14 15" key="1">
    <citation type="submission" date="2024-03" db="EMBL/GenBank/DDBJ databases">
        <title>Adaptation during the transition from Ophiocordyceps entomopathogen to insect associate is accompanied by gene loss and intensified selection.</title>
        <authorList>
            <person name="Ward C.M."/>
            <person name="Onetto C.A."/>
            <person name="Borneman A.R."/>
        </authorList>
    </citation>
    <scope>NUCLEOTIDE SEQUENCE [LARGE SCALE GENOMIC DNA]</scope>
    <source>
        <strain evidence="14">AWRI1</strain>
        <tissue evidence="14">Single Adult Female</tissue>
    </source>
</reference>
<evidence type="ECO:0000256" key="5">
    <source>
        <dbReference type="ARBA" id="ARBA00022771"/>
    </source>
</evidence>
<sequence length="241" mass="26489">MPAADGNRLALGTKSAVQYAFVKLFLCSKSDSDTGQPHQDILTCGVCQKPFALGDINKFIQHKVHACNKENYALEQNNVPDPSDNDDAGCGGVPLAVVNTRRPSISAPIKKGISSSGSGGGRLICSSPLQMDDEARCSTPKRPRTPNSSASPTPIKDEMDIDHHHHHHHHHHHPLDNCTEDYELKPRKIKQELDSTHSSPDLMKKSRDVADAESNTSHSGECLRNSFIWVLEWNVSIFSKV</sequence>